<dbReference type="GO" id="GO:0005351">
    <property type="term" value="F:carbohydrate:proton symporter activity"/>
    <property type="evidence" value="ECO:0007669"/>
    <property type="project" value="TreeGrafter"/>
</dbReference>
<feature type="transmembrane region" description="Helical" evidence="7">
    <location>
        <begin position="386"/>
        <end position="407"/>
    </location>
</feature>
<dbReference type="PANTHER" id="PTHR48022:SF31">
    <property type="entry name" value="HEXOSE TRANSPORTER"/>
    <property type="match status" value="1"/>
</dbReference>
<feature type="transmembrane region" description="Helical" evidence="7">
    <location>
        <begin position="230"/>
        <end position="252"/>
    </location>
</feature>
<evidence type="ECO:0000259" key="8">
    <source>
        <dbReference type="PROSITE" id="PS50850"/>
    </source>
</evidence>
<feature type="transmembrane region" description="Helical" evidence="7">
    <location>
        <begin position="346"/>
        <end position="366"/>
    </location>
</feature>
<dbReference type="PROSITE" id="PS50850">
    <property type="entry name" value="MFS"/>
    <property type="match status" value="1"/>
</dbReference>
<feature type="transmembrane region" description="Helical" evidence="7">
    <location>
        <begin position="485"/>
        <end position="509"/>
    </location>
</feature>
<dbReference type="InterPro" id="IPR005828">
    <property type="entry name" value="MFS_sugar_transport-like"/>
</dbReference>
<keyword evidence="9" id="KW-0762">Sugar transport</keyword>
<dbReference type="SUPFAM" id="SSF103473">
    <property type="entry name" value="MFS general substrate transporter"/>
    <property type="match status" value="1"/>
</dbReference>
<dbReference type="Pfam" id="PF00083">
    <property type="entry name" value="Sugar_tr"/>
    <property type="match status" value="1"/>
</dbReference>
<evidence type="ECO:0000256" key="2">
    <source>
        <dbReference type="ARBA" id="ARBA00010992"/>
    </source>
</evidence>
<feature type="transmembrane region" description="Helical" evidence="7">
    <location>
        <begin position="192"/>
        <end position="218"/>
    </location>
</feature>
<reference evidence="9" key="1">
    <citation type="journal article" date="2012" name="PLoS Genet.">
        <title>Comparative analysis of the genomes of two field isolates of the rice blast fungus Magnaporthe oryzae.</title>
        <authorList>
            <person name="Xue M."/>
            <person name="Yang J."/>
            <person name="Li Z."/>
            <person name="Hu S."/>
            <person name="Yao N."/>
            <person name="Dean R.A."/>
            <person name="Zhao W."/>
            <person name="Shen M."/>
            <person name="Zhang H."/>
            <person name="Li C."/>
            <person name="Liu L."/>
            <person name="Cao L."/>
            <person name="Xu X."/>
            <person name="Xing Y."/>
            <person name="Hsiang T."/>
            <person name="Zhang Z."/>
            <person name="Xu J.R."/>
            <person name="Peng Y.L."/>
        </authorList>
    </citation>
    <scope>NUCLEOTIDE SEQUENCE</scope>
    <source>
        <strain evidence="9">Y34</strain>
    </source>
</reference>
<gene>
    <name evidence="9" type="ORF">OOU_Y34scaffold00393g1</name>
</gene>
<dbReference type="InterPro" id="IPR020846">
    <property type="entry name" value="MFS_dom"/>
</dbReference>
<feature type="domain" description="Major facilitator superfamily (MFS) profile" evidence="8">
    <location>
        <begin position="103"/>
        <end position="537"/>
    </location>
</feature>
<dbReference type="InterPro" id="IPR050360">
    <property type="entry name" value="MFS_Sugar_Transporters"/>
</dbReference>
<sequence length="598" mass="66256">MRACLGWLSSPPSYPENGAAKDGHAYSLPTANWDLWEFGKNALSSFFADGRCTILMFSWSWCLLFDRFFTIYKHAPELVDAKRGHSTLSPADMVPEFAVGKPGGPAGLHGGDGVCYDASMMSGMNIMPQYDEYFHLSDATRSLMIATNYVGGCLACLCWGSLIDNYGRCNGLFWSAAITMVAAGLQGGAVNIAMFCIARVIIGFGTTASVIAGSAYLAETLPWNKRAWGLCLFDDFFYVGALVASGVTYSTYKMESTWSWRLPSLLQGAWGLLCILLIPLVAESPRWLIDQGRPTEGLLVLARINANGDTRDELVRLQFCQIVETIGYERDPMSYKEMIRNRGARVRLIITATCAMFSMLTGNIVVMYNIGDMMNNVGVGDREVQLILNVGLNALSLVVSIMGSFFVDRFGVKCVTLISTGGVSISLFLLGALTRYYGNSTESAGVWAAVFAIFLFAGFYAFGWIPILFLLPAEMLYFRIRARGMAMFSFVVCATGIWGNFAFPAALVAIEWRLWIINGAWNLAFLVFIWWFWIEIRGKTLEEIDVLFDGKKHFDVPNIQEVLDGTTDDAWKKRKRGYWQITFSCSFDHPAGSIRSGA</sequence>
<keyword evidence="4 7" id="KW-0812">Transmembrane</keyword>
<dbReference type="AlphaFoldDB" id="A0AA97P2E2"/>
<feature type="transmembrane region" description="Helical" evidence="7">
    <location>
        <begin position="515"/>
        <end position="534"/>
    </location>
</feature>
<dbReference type="Gene3D" id="1.20.1250.20">
    <property type="entry name" value="MFS general substrate transporter like domains"/>
    <property type="match status" value="1"/>
</dbReference>
<keyword evidence="3" id="KW-0813">Transport</keyword>
<dbReference type="InterPro" id="IPR036259">
    <property type="entry name" value="MFS_trans_sf"/>
</dbReference>
<keyword evidence="6 7" id="KW-0472">Membrane</keyword>
<proteinExistence type="inferred from homology"/>
<dbReference type="EMBL" id="JH793355">
    <property type="protein sequence ID" value="ELQ40679.1"/>
    <property type="molecule type" value="Genomic_DNA"/>
</dbReference>
<dbReference type="Proteomes" id="UP000011086">
    <property type="component" value="Unassembled WGS sequence"/>
</dbReference>
<feature type="transmembrane region" description="Helical" evidence="7">
    <location>
        <begin position="414"/>
        <end position="434"/>
    </location>
</feature>
<comment type="subcellular location">
    <subcellularLocation>
        <location evidence="1">Membrane</location>
        <topology evidence="1">Multi-pass membrane protein</topology>
    </subcellularLocation>
</comment>
<organism evidence="9">
    <name type="scientific">Pyricularia oryzae (strain Y34)</name>
    <name type="common">Rice blast fungus</name>
    <name type="synonym">Magnaporthe oryzae</name>
    <dbReference type="NCBI Taxonomy" id="1143189"/>
    <lineage>
        <taxon>Eukaryota</taxon>
        <taxon>Fungi</taxon>
        <taxon>Dikarya</taxon>
        <taxon>Ascomycota</taxon>
        <taxon>Pezizomycotina</taxon>
        <taxon>Sordariomycetes</taxon>
        <taxon>Sordariomycetidae</taxon>
        <taxon>Magnaporthales</taxon>
        <taxon>Pyriculariaceae</taxon>
        <taxon>Pyricularia</taxon>
    </lineage>
</organism>
<dbReference type="FunFam" id="1.20.1250.20:FF:000134">
    <property type="entry name" value="MFS sugar transporter protein"/>
    <property type="match status" value="1"/>
</dbReference>
<keyword evidence="5 7" id="KW-1133">Transmembrane helix</keyword>
<evidence type="ECO:0000256" key="6">
    <source>
        <dbReference type="ARBA" id="ARBA00023136"/>
    </source>
</evidence>
<dbReference type="GO" id="GO:0016020">
    <property type="term" value="C:membrane"/>
    <property type="evidence" value="ECO:0007669"/>
    <property type="project" value="UniProtKB-SubCell"/>
</dbReference>
<evidence type="ECO:0000256" key="5">
    <source>
        <dbReference type="ARBA" id="ARBA00022989"/>
    </source>
</evidence>
<evidence type="ECO:0000256" key="1">
    <source>
        <dbReference type="ARBA" id="ARBA00004141"/>
    </source>
</evidence>
<feature type="transmembrane region" description="Helical" evidence="7">
    <location>
        <begin position="264"/>
        <end position="282"/>
    </location>
</feature>
<evidence type="ECO:0000256" key="7">
    <source>
        <dbReference type="SAM" id="Phobius"/>
    </source>
</evidence>
<dbReference type="PANTHER" id="PTHR48022">
    <property type="entry name" value="PLASTIDIC GLUCOSE TRANSPORTER 4"/>
    <property type="match status" value="1"/>
</dbReference>
<evidence type="ECO:0000256" key="4">
    <source>
        <dbReference type="ARBA" id="ARBA00022692"/>
    </source>
</evidence>
<feature type="transmembrane region" description="Helical" evidence="7">
    <location>
        <begin position="446"/>
        <end position="473"/>
    </location>
</feature>
<protein>
    <submittedName>
        <fullName evidence="9">High-affinity glucose transporter</fullName>
    </submittedName>
</protein>
<name>A0AA97P2E2_PYRO3</name>
<feature type="transmembrane region" description="Helical" evidence="7">
    <location>
        <begin position="143"/>
        <end position="162"/>
    </location>
</feature>
<comment type="similarity">
    <text evidence="2">Belongs to the major facilitator superfamily. Sugar transporter (TC 2.A.1.1) family.</text>
</comment>
<evidence type="ECO:0000256" key="3">
    <source>
        <dbReference type="ARBA" id="ARBA00022448"/>
    </source>
</evidence>
<accession>A0AA97P2E2</accession>
<evidence type="ECO:0000313" key="9">
    <source>
        <dbReference type="EMBL" id="ELQ40679.1"/>
    </source>
</evidence>
<feature type="transmembrane region" description="Helical" evidence="7">
    <location>
        <begin position="169"/>
        <end position="186"/>
    </location>
</feature>